<sequence>MVPPQSPTATASDPFLTSLAAKYRIPATFYKVSHQTTTTNTSTAKQDSAGANVYARAKNLQTVAAWGHLGQVTANSGRGHGRRSMPHSLAAKATMRTEGHQVDHKANVTKLAKIKIKESRLAENNLKTI</sequence>
<name>A0A0L0NVS1_CANAR</name>
<dbReference type="VEuPathDB" id="FungiDB:QG37_05033"/>
<evidence type="ECO:0000313" key="2">
    <source>
        <dbReference type="Proteomes" id="UP000037122"/>
    </source>
</evidence>
<comment type="caution">
    <text evidence="1">The sequence shown here is derived from an EMBL/GenBank/DDBJ whole genome shotgun (WGS) entry which is preliminary data.</text>
</comment>
<dbReference type="AlphaFoldDB" id="A0A0L0NVS1"/>
<dbReference type="EMBL" id="LGST01000034">
    <property type="protein sequence ID" value="KND98266.1"/>
    <property type="molecule type" value="Genomic_DNA"/>
</dbReference>
<organism evidence="1 2">
    <name type="scientific">Candidozyma auris</name>
    <name type="common">Yeast</name>
    <name type="synonym">Candida auris</name>
    <dbReference type="NCBI Taxonomy" id="498019"/>
    <lineage>
        <taxon>Eukaryota</taxon>
        <taxon>Fungi</taxon>
        <taxon>Dikarya</taxon>
        <taxon>Ascomycota</taxon>
        <taxon>Saccharomycotina</taxon>
        <taxon>Pichiomycetes</taxon>
        <taxon>Metschnikowiaceae</taxon>
        <taxon>Candidozyma</taxon>
    </lineage>
</organism>
<accession>A0A0L0NVS1</accession>
<evidence type="ECO:0000313" key="1">
    <source>
        <dbReference type="EMBL" id="KND98266.1"/>
    </source>
</evidence>
<proteinExistence type="predicted"/>
<dbReference type="Proteomes" id="UP000037122">
    <property type="component" value="Unassembled WGS sequence"/>
</dbReference>
<protein>
    <submittedName>
        <fullName evidence="1">Uncharacterized protein</fullName>
    </submittedName>
</protein>
<reference evidence="2" key="1">
    <citation type="journal article" date="2015" name="BMC Genomics">
        <title>Draft genome of a commonly misdiagnosed multidrug resistant pathogen Candida auris.</title>
        <authorList>
            <person name="Chatterjee S."/>
            <person name="Alampalli S.V."/>
            <person name="Nageshan R.K."/>
            <person name="Chettiar S.T."/>
            <person name="Joshi S."/>
            <person name="Tatu U.S."/>
        </authorList>
    </citation>
    <scope>NUCLEOTIDE SEQUENCE [LARGE SCALE GENOMIC DNA]</scope>
    <source>
        <strain evidence="2">6684</strain>
    </source>
</reference>
<gene>
    <name evidence="1" type="ORF">QG37_05033</name>
</gene>